<comment type="caution">
    <text evidence="2">The sequence shown here is derived from an EMBL/GenBank/DDBJ whole genome shotgun (WGS) entry which is preliminary data.</text>
</comment>
<dbReference type="Gene3D" id="2.30.110.10">
    <property type="entry name" value="Electron Transport, Fmn-binding Protein, Chain A"/>
    <property type="match status" value="1"/>
</dbReference>
<organism evidence="2 3">
    <name type="scientific">Paractinoplanes toevensis</name>
    <dbReference type="NCBI Taxonomy" id="571911"/>
    <lineage>
        <taxon>Bacteria</taxon>
        <taxon>Bacillati</taxon>
        <taxon>Actinomycetota</taxon>
        <taxon>Actinomycetes</taxon>
        <taxon>Micromonosporales</taxon>
        <taxon>Micromonosporaceae</taxon>
        <taxon>Paractinoplanes</taxon>
    </lineage>
</organism>
<evidence type="ECO:0000313" key="2">
    <source>
        <dbReference type="EMBL" id="GIM97777.1"/>
    </source>
</evidence>
<evidence type="ECO:0000313" key="3">
    <source>
        <dbReference type="Proteomes" id="UP000677082"/>
    </source>
</evidence>
<dbReference type="SUPFAM" id="SSF50475">
    <property type="entry name" value="FMN-binding split barrel"/>
    <property type="match status" value="1"/>
</dbReference>
<reference evidence="2 3" key="1">
    <citation type="submission" date="2021-03" db="EMBL/GenBank/DDBJ databases">
        <title>Whole genome shotgun sequence of Actinoplanes toevensis NBRC 105298.</title>
        <authorList>
            <person name="Komaki H."/>
            <person name="Tamura T."/>
        </authorList>
    </citation>
    <scope>NUCLEOTIDE SEQUENCE [LARGE SCALE GENOMIC DNA]</scope>
    <source>
        <strain evidence="2 3">NBRC 105298</strain>
    </source>
</reference>
<dbReference type="Proteomes" id="UP000677082">
    <property type="component" value="Unassembled WGS sequence"/>
</dbReference>
<evidence type="ECO:0000256" key="1">
    <source>
        <dbReference type="ARBA" id="ARBA00023002"/>
    </source>
</evidence>
<dbReference type="InterPro" id="IPR012349">
    <property type="entry name" value="Split_barrel_FMN-bd"/>
</dbReference>
<dbReference type="NCBIfam" id="TIGR03666">
    <property type="entry name" value="Rv2061_F420"/>
    <property type="match status" value="1"/>
</dbReference>
<dbReference type="AlphaFoldDB" id="A0A919WCL3"/>
<dbReference type="GO" id="GO:0005829">
    <property type="term" value="C:cytosol"/>
    <property type="evidence" value="ECO:0007669"/>
    <property type="project" value="TreeGrafter"/>
</dbReference>
<keyword evidence="3" id="KW-1185">Reference proteome</keyword>
<evidence type="ECO:0008006" key="4">
    <source>
        <dbReference type="Google" id="ProtNLM"/>
    </source>
</evidence>
<dbReference type="GO" id="GO:0016627">
    <property type="term" value="F:oxidoreductase activity, acting on the CH-CH group of donors"/>
    <property type="evidence" value="ECO:0007669"/>
    <property type="project" value="TreeGrafter"/>
</dbReference>
<dbReference type="EMBL" id="BOQN01000158">
    <property type="protein sequence ID" value="GIM97777.1"/>
    <property type="molecule type" value="Genomic_DNA"/>
</dbReference>
<protein>
    <recommendedName>
        <fullName evidence="4">PPOX class F420-dependent oxidoreductase</fullName>
    </recommendedName>
</protein>
<proteinExistence type="predicted"/>
<name>A0A919WCL3_9ACTN</name>
<dbReference type="RefSeq" id="WP_213013405.1">
    <property type="nucleotide sequence ID" value="NZ_BOQN01000158.1"/>
</dbReference>
<keyword evidence="1" id="KW-0560">Oxidoreductase</keyword>
<dbReference type="InterPro" id="IPR019965">
    <property type="entry name" value="PPOX_F420-dep_Rv2061_put"/>
</dbReference>
<accession>A0A919WCL3</accession>
<sequence>MRVEELSKEKAVLLETRKRDGSWVGTPVSIVVEDGRAFFKSYDASGKAKRLRNFPEVRVAPCTMRGRVTGEQVPGRATLLGEESSDAKRAASLLARKHPLLQGRIVPAMHRRKGWRTLFYELTLEPS</sequence>
<dbReference type="GO" id="GO:0070967">
    <property type="term" value="F:coenzyme F420 binding"/>
    <property type="evidence" value="ECO:0007669"/>
    <property type="project" value="TreeGrafter"/>
</dbReference>
<gene>
    <name evidence="2" type="ORF">Ato02nite_095700</name>
</gene>
<dbReference type="PANTHER" id="PTHR35176:SF11">
    <property type="entry name" value="PYRIDOXAMINE 5'-PHOSPHATE OXIDASE FAMILY PROTEIN"/>
    <property type="match status" value="1"/>
</dbReference>
<dbReference type="InterPro" id="IPR052019">
    <property type="entry name" value="F420H2_bilvrd_red/Heme_oxyg"/>
</dbReference>
<dbReference type="PANTHER" id="PTHR35176">
    <property type="entry name" value="HEME OXYGENASE HI_0854-RELATED"/>
    <property type="match status" value="1"/>
</dbReference>